<name>A0A0L0QQP0_VIRPA</name>
<dbReference type="OrthoDB" id="2691912at2"/>
<accession>A0A0L0QQP0</accession>
<organism evidence="1 2">
    <name type="scientific">Virgibacillus pantothenticus</name>
    <dbReference type="NCBI Taxonomy" id="1473"/>
    <lineage>
        <taxon>Bacteria</taxon>
        <taxon>Bacillati</taxon>
        <taxon>Bacillota</taxon>
        <taxon>Bacilli</taxon>
        <taxon>Bacillales</taxon>
        <taxon>Bacillaceae</taxon>
        <taxon>Virgibacillus</taxon>
    </lineage>
</organism>
<keyword evidence="2" id="KW-1185">Reference proteome</keyword>
<dbReference type="AlphaFoldDB" id="A0A0L0QQP0"/>
<dbReference type="GeneID" id="66870310"/>
<evidence type="ECO:0000313" key="1">
    <source>
        <dbReference type="EMBL" id="KNE20508.1"/>
    </source>
</evidence>
<dbReference type="Proteomes" id="UP000036780">
    <property type="component" value="Unassembled WGS sequence"/>
</dbReference>
<dbReference type="PATRIC" id="fig|1473.5.peg.2599"/>
<dbReference type="RefSeq" id="WP_050353085.1">
    <property type="nucleotide sequence ID" value="NZ_BOSN01000001.1"/>
</dbReference>
<comment type="caution">
    <text evidence="1">The sequence shown here is derived from an EMBL/GenBank/DDBJ whole genome shotgun (WGS) entry which is preliminary data.</text>
</comment>
<evidence type="ECO:0000313" key="2">
    <source>
        <dbReference type="Proteomes" id="UP000036780"/>
    </source>
</evidence>
<reference evidence="2" key="1">
    <citation type="submission" date="2015-07" db="EMBL/GenBank/DDBJ databases">
        <title>Fjat-10053 dsm26.</title>
        <authorList>
            <person name="Liu B."/>
            <person name="Wang J."/>
            <person name="Zhu Y."/>
            <person name="Liu G."/>
            <person name="Chen Q."/>
            <person name="Chen Z."/>
            <person name="Lan J."/>
            <person name="Che J."/>
            <person name="Ge C."/>
            <person name="Shi H."/>
            <person name="Pan Z."/>
            <person name="Liu X."/>
        </authorList>
    </citation>
    <scope>NUCLEOTIDE SEQUENCE [LARGE SCALE GENOMIC DNA]</scope>
    <source>
        <strain evidence="2">DSM 26</strain>
    </source>
</reference>
<evidence type="ECO:0008006" key="3">
    <source>
        <dbReference type="Google" id="ProtNLM"/>
    </source>
</evidence>
<gene>
    <name evidence="1" type="ORF">AFK71_19300</name>
</gene>
<protein>
    <recommendedName>
        <fullName evidence="3">LysM domain-containing protein</fullName>
    </recommendedName>
</protein>
<dbReference type="EMBL" id="LGTO01000007">
    <property type="protein sequence ID" value="KNE20508.1"/>
    <property type="molecule type" value="Genomic_DNA"/>
</dbReference>
<proteinExistence type="predicted"/>
<sequence>MDFIKKMFSLIVGLMAVYIIYQDITQENIHSQKEDEVVRDASSSSTIYHVIPIKVQPDDTVLSIVERINPQLHQDLDVNRILSDFQLSNPNSDPFSLSPGEIYYFPKYY</sequence>